<dbReference type="Proteomes" id="UP001066276">
    <property type="component" value="Chromosome 11"/>
</dbReference>
<feature type="compositionally biased region" description="Gly residues" evidence="1">
    <location>
        <begin position="87"/>
        <end position="96"/>
    </location>
</feature>
<organism evidence="2 3">
    <name type="scientific">Pleurodeles waltl</name>
    <name type="common">Iberian ribbed newt</name>
    <dbReference type="NCBI Taxonomy" id="8319"/>
    <lineage>
        <taxon>Eukaryota</taxon>
        <taxon>Metazoa</taxon>
        <taxon>Chordata</taxon>
        <taxon>Craniata</taxon>
        <taxon>Vertebrata</taxon>
        <taxon>Euteleostomi</taxon>
        <taxon>Amphibia</taxon>
        <taxon>Batrachia</taxon>
        <taxon>Caudata</taxon>
        <taxon>Salamandroidea</taxon>
        <taxon>Salamandridae</taxon>
        <taxon>Pleurodelinae</taxon>
        <taxon>Pleurodeles</taxon>
    </lineage>
</organism>
<protein>
    <submittedName>
        <fullName evidence="2">Uncharacterized protein</fullName>
    </submittedName>
</protein>
<evidence type="ECO:0000256" key="1">
    <source>
        <dbReference type="SAM" id="MobiDB-lite"/>
    </source>
</evidence>
<feature type="compositionally biased region" description="Polar residues" evidence="1">
    <location>
        <begin position="68"/>
        <end position="84"/>
    </location>
</feature>
<proteinExistence type="predicted"/>
<evidence type="ECO:0000313" key="2">
    <source>
        <dbReference type="EMBL" id="KAJ1091489.1"/>
    </source>
</evidence>
<dbReference type="AlphaFoldDB" id="A0AAV7LLX6"/>
<sequence>MSPRAAREAPLLRFFLCMSPGAQSGQKGRWLDHQSGGYQQGSEMLGCVASRKDRQAPGSSTSSDVSSGHTAAVTSSPQGQTHAVSGQGPGSSGGDPSGTTRAWRLLRPVTRPHAAVCRVSPAGRDTRSRGPRPKQPEPGASSGEGPYLPGHSSRTELLAIVVGGQPIASLLFQCSGGSTRLPPLAVNAQCDKEAASLRIE</sequence>
<feature type="region of interest" description="Disordered" evidence="1">
    <location>
        <begin position="22"/>
        <end position="151"/>
    </location>
</feature>
<keyword evidence="3" id="KW-1185">Reference proteome</keyword>
<reference evidence="2" key="1">
    <citation type="journal article" date="2022" name="bioRxiv">
        <title>Sequencing and chromosome-scale assembly of the giantPleurodeles waltlgenome.</title>
        <authorList>
            <person name="Brown T."/>
            <person name="Elewa A."/>
            <person name="Iarovenko S."/>
            <person name="Subramanian E."/>
            <person name="Araus A.J."/>
            <person name="Petzold A."/>
            <person name="Susuki M."/>
            <person name="Suzuki K.-i.T."/>
            <person name="Hayashi T."/>
            <person name="Toyoda A."/>
            <person name="Oliveira C."/>
            <person name="Osipova E."/>
            <person name="Leigh N.D."/>
            <person name="Simon A."/>
            <person name="Yun M.H."/>
        </authorList>
    </citation>
    <scope>NUCLEOTIDE SEQUENCE</scope>
    <source>
        <strain evidence="2">20211129_DDA</strain>
        <tissue evidence="2">Liver</tissue>
    </source>
</reference>
<dbReference type="EMBL" id="JANPWB010000015">
    <property type="protein sequence ID" value="KAJ1091489.1"/>
    <property type="molecule type" value="Genomic_DNA"/>
</dbReference>
<accession>A0AAV7LLX6</accession>
<gene>
    <name evidence="2" type="ORF">NDU88_004613</name>
</gene>
<evidence type="ECO:0000313" key="3">
    <source>
        <dbReference type="Proteomes" id="UP001066276"/>
    </source>
</evidence>
<name>A0AAV7LLX6_PLEWA</name>
<comment type="caution">
    <text evidence="2">The sequence shown here is derived from an EMBL/GenBank/DDBJ whole genome shotgun (WGS) entry which is preliminary data.</text>
</comment>